<evidence type="ECO:0000256" key="4">
    <source>
        <dbReference type="ARBA" id="ARBA00022807"/>
    </source>
</evidence>
<evidence type="ECO:0000256" key="1">
    <source>
        <dbReference type="ARBA" id="ARBA00007074"/>
    </source>
</evidence>
<dbReference type="GO" id="GO:0006508">
    <property type="term" value="P:proteolysis"/>
    <property type="evidence" value="ECO:0007669"/>
    <property type="project" value="UniProtKB-KW"/>
</dbReference>
<dbReference type="Proteomes" id="UP000808337">
    <property type="component" value="Unassembled WGS sequence"/>
</dbReference>
<comment type="caution">
    <text evidence="6">The sequence shown here is derived from an EMBL/GenBank/DDBJ whole genome shotgun (WGS) entry which is preliminary data.</text>
</comment>
<organism evidence="6 7">
    <name type="scientific">Candidatus Opimibacter skivensis</name>
    <dbReference type="NCBI Taxonomy" id="2982028"/>
    <lineage>
        <taxon>Bacteria</taxon>
        <taxon>Pseudomonadati</taxon>
        <taxon>Bacteroidota</taxon>
        <taxon>Saprospiria</taxon>
        <taxon>Saprospirales</taxon>
        <taxon>Saprospiraceae</taxon>
        <taxon>Candidatus Opimibacter</taxon>
    </lineage>
</organism>
<dbReference type="InterPro" id="IPR051202">
    <property type="entry name" value="Peptidase_C40"/>
</dbReference>
<protein>
    <submittedName>
        <fullName evidence="6">C40 family peptidase</fullName>
    </submittedName>
</protein>
<name>A0A9D7SUD1_9BACT</name>
<dbReference type="Gene3D" id="3.90.1720.10">
    <property type="entry name" value="endopeptidase domain like (from Nostoc punctiforme)"/>
    <property type="match status" value="1"/>
</dbReference>
<dbReference type="PANTHER" id="PTHR47053:SF1">
    <property type="entry name" value="MUREIN DD-ENDOPEPTIDASE MEPH-RELATED"/>
    <property type="match status" value="1"/>
</dbReference>
<keyword evidence="3" id="KW-0378">Hydrolase</keyword>
<reference evidence="6 7" key="1">
    <citation type="submission" date="2020-10" db="EMBL/GenBank/DDBJ databases">
        <title>Connecting structure to function with the recovery of over 1000 high-quality activated sludge metagenome-assembled genomes encoding full-length rRNA genes using long-read sequencing.</title>
        <authorList>
            <person name="Singleton C.M."/>
            <person name="Petriglieri F."/>
            <person name="Kristensen J.M."/>
            <person name="Kirkegaard R.H."/>
            <person name="Michaelsen T.Y."/>
            <person name="Andersen M.H."/>
            <person name="Karst S.M."/>
            <person name="Dueholm M.S."/>
            <person name="Nielsen P.H."/>
            <person name="Albertsen M."/>
        </authorList>
    </citation>
    <scope>NUCLEOTIDE SEQUENCE [LARGE SCALE GENOMIC DNA]</scope>
    <source>
        <strain evidence="6">Ribe_18-Q3-R11-54_MAXAC.273</strain>
    </source>
</reference>
<keyword evidence="2" id="KW-0645">Protease</keyword>
<dbReference type="AlphaFoldDB" id="A0A9D7SUD1"/>
<dbReference type="GO" id="GO:0008234">
    <property type="term" value="F:cysteine-type peptidase activity"/>
    <property type="evidence" value="ECO:0007669"/>
    <property type="project" value="UniProtKB-KW"/>
</dbReference>
<sequence>MGCSSVRLAVYDYQKRHEYALENKAAIANSPNVKAKTAKASFTQEADKYIGTPYKYGSCDVKKGFDCSGFVYTVAKAQDLDLPRSSGLMAASGKHIPWKKAEQGDLVFFGEKNKIHQIGHVGIIEKNKGNQLWVIHSTSNRGVIKENVLESPYWKKRILFAMEVIKPAKVKS</sequence>
<evidence type="ECO:0000256" key="3">
    <source>
        <dbReference type="ARBA" id="ARBA00022801"/>
    </source>
</evidence>
<dbReference type="Pfam" id="PF00877">
    <property type="entry name" value="NLPC_P60"/>
    <property type="match status" value="1"/>
</dbReference>
<evidence type="ECO:0000313" key="6">
    <source>
        <dbReference type="EMBL" id="MBK9982236.1"/>
    </source>
</evidence>
<keyword evidence="4" id="KW-0788">Thiol protease</keyword>
<evidence type="ECO:0000259" key="5">
    <source>
        <dbReference type="PROSITE" id="PS51935"/>
    </source>
</evidence>
<proteinExistence type="inferred from homology"/>
<evidence type="ECO:0000256" key="2">
    <source>
        <dbReference type="ARBA" id="ARBA00022670"/>
    </source>
</evidence>
<evidence type="ECO:0000313" key="7">
    <source>
        <dbReference type="Proteomes" id="UP000808337"/>
    </source>
</evidence>
<dbReference type="EMBL" id="JADKGY010000006">
    <property type="protein sequence ID" value="MBK9982236.1"/>
    <property type="molecule type" value="Genomic_DNA"/>
</dbReference>
<dbReference type="PROSITE" id="PS51935">
    <property type="entry name" value="NLPC_P60"/>
    <property type="match status" value="1"/>
</dbReference>
<dbReference type="PANTHER" id="PTHR47053">
    <property type="entry name" value="MUREIN DD-ENDOPEPTIDASE MEPH-RELATED"/>
    <property type="match status" value="1"/>
</dbReference>
<feature type="domain" description="NlpC/P60" evidence="5">
    <location>
        <begin position="36"/>
        <end position="165"/>
    </location>
</feature>
<dbReference type="SUPFAM" id="SSF54001">
    <property type="entry name" value="Cysteine proteinases"/>
    <property type="match status" value="1"/>
</dbReference>
<dbReference type="InterPro" id="IPR038765">
    <property type="entry name" value="Papain-like_cys_pep_sf"/>
</dbReference>
<comment type="similarity">
    <text evidence="1">Belongs to the peptidase C40 family.</text>
</comment>
<dbReference type="InterPro" id="IPR000064">
    <property type="entry name" value="NLP_P60_dom"/>
</dbReference>
<accession>A0A9D7SUD1</accession>
<gene>
    <name evidence="6" type="ORF">IPP15_07405</name>
</gene>